<comment type="caution">
    <text evidence="1">The sequence shown here is derived from an EMBL/GenBank/DDBJ whole genome shotgun (WGS) entry which is preliminary data.</text>
</comment>
<accession>A0A3A1UV22</accession>
<reference evidence="1 2" key="1">
    <citation type="submission" date="2018-09" db="EMBL/GenBank/DDBJ databases">
        <title>Paenibacillus aracenensis nov. sp. isolated from a cave in southern Spain.</title>
        <authorList>
            <person name="Jurado V."/>
            <person name="Gutierrez-Patricio S."/>
            <person name="Gonzalez-Pimentel J.L."/>
            <person name="Miller A.Z."/>
            <person name="Laiz L."/>
            <person name="Saiz-Jimenez C."/>
        </authorList>
    </citation>
    <scope>NUCLEOTIDE SEQUENCE [LARGE SCALE GENOMIC DNA]</scope>
    <source>
        <strain evidence="1 2">DSM 22867</strain>
    </source>
</reference>
<proteinExistence type="predicted"/>
<dbReference type="OrthoDB" id="2626373at2"/>
<name>A0A3A1UV22_9BACL</name>
<dbReference type="EMBL" id="QXQA01000022">
    <property type="protein sequence ID" value="RIX47897.1"/>
    <property type="molecule type" value="Genomic_DNA"/>
</dbReference>
<gene>
    <name evidence="1" type="ORF">D3P08_24790</name>
</gene>
<sequence length="151" mass="17067">MKNKAVGIGLLIMAATALLAFIVFERNGGLMAESLGRYGIEELQTAMSANKVALGEEDTTRKYFKLNGVHARTFALENGERISFYIYRSDKQREKGEEDFKKERAKYDMQIPEAYTAHNVLIHYWYQGETGSVTEYGERIGLAVKELLGES</sequence>
<dbReference type="AlphaFoldDB" id="A0A3A1UV22"/>
<organism evidence="1 2">
    <name type="scientific">Paenibacillus nanensis</name>
    <dbReference type="NCBI Taxonomy" id="393251"/>
    <lineage>
        <taxon>Bacteria</taxon>
        <taxon>Bacillati</taxon>
        <taxon>Bacillota</taxon>
        <taxon>Bacilli</taxon>
        <taxon>Bacillales</taxon>
        <taxon>Paenibacillaceae</taxon>
        <taxon>Paenibacillus</taxon>
    </lineage>
</organism>
<dbReference type="Proteomes" id="UP000266482">
    <property type="component" value="Unassembled WGS sequence"/>
</dbReference>
<protein>
    <submittedName>
        <fullName evidence="1">Uncharacterized protein</fullName>
    </submittedName>
</protein>
<evidence type="ECO:0000313" key="2">
    <source>
        <dbReference type="Proteomes" id="UP000266482"/>
    </source>
</evidence>
<evidence type="ECO:0000313" key="1">
    <source>
        <dbReference type="EMBL" id="RIX47897.1"/>
    </source>
</evidence>
<keyword evidence="2" id="KW-1185">Reference proteome</keyword>
<dbReference type="RefSeq" id="WP_119602812.1">
    <property type="nucleotide sequence ID" value="NZ_QXQA01000022.1"/>
</dbReference>